<comment type="caution">
    <text evidence="1">The sequence shown here is derived from an EMBL/GenBank/DDBJ whole genome shotgun (WGS) entry which is preliminary data.</text>
</comment>
<gene>
    <name evidence="1" type="ORF">BG011_003557</name>
</gene>
<reference evidence="1" key="1">
    <citation type="journal article" date="2020" name="Fungal Divers.">
        <title>Resolving the Mortierellaceae phylogeny through synthesis of multi-gene phylogenetics and phylogenomics.</title>
        <authorList>
            <person name="Vandepol N."/>
            <person name="Liber J."/>
            <person name="Desiro A."/>
            <person name="Na H."/>
            <person name="Kennedy M."/>
            <person name="Barry K."/>
            <person name="Grigoriev I.V."/>
            <person name="Miller A.N."/>
            <person name="O'Donnell K."/>
            <person name="Stajich J.E."/>
            <person name="Bonito G."/>
        </authorList>
    </citation>
    <scope>NUCLEOTIDE SEQUENCE</scope>
    <source>
        <strain evidence="1">KOD948</strain>
    </source>
</reference>
<dbReference type="AlphaFoldDB" id="A0A9P6PDX4"/>
<name>A0A9P6PDX4_9FUNG</name>
<dbReference type="Proteomes" id="UP000726737">
    <property type="component" value="Unassembled WGS sequence"/>
</dbReference>
<sequence length="62" mass="7276">LFSKEDWTKICSNLPYVSPYSKEVPDYLDKFDRVATLKDLQDLLDKPPLHIESQLIHECLLN</sequence>
<feature type="non-terminal residue" evidence="1">
    <location>
        <position position="1"/>
    </location>
</feature>
<feature type="non-terminal residue" evidence="1">
    <location>
        <position position="62"/>
    </location>
</feature>
<keyword evidence="2" id="KW-1185">Reference proteome</keyword>
<evidence type="ECO:0000313" key="1">
    <source>
        <dbReference type="EMBL" id="KAG0241235.1"/>
    </source>
</evidence>
<organism evidence="1 2">
    <name type="scientific">Mortierella polycephala</name>
    <dbReference type="NCBI Taxonomy" id="41804"/>
    <lineage>
        <taxon>Eukaryota</taxon>
        <taxon>Fungi</taxon>
        <taxon>Fungi incertae sedis</taxon>
        <taxon>Mucoromycota</taxon>
        <taxon>Mortierellomycotina</taxon>
        <taxon>Mortierellomycetes</taxon>
        <taxon>Mortierellales</taxon>
        <taxon>Mortierellaceae</taxon>
        <taxon>Mortierella</taxon>
    </lineage>
</organism>
<dbReference type="OrthoDB" id="2397721at2759"/>
<accession>A0A9P6PDX4</accession>
<evidence type="ECO:0000313" key="2">
    <source>
        <dbReference type="Proteomes" id="UP000726737"/>
    </source>
</evidence>
<dbReference type="EMBL" id="JAAAJA010002348">
    <property type="protein sequence ID" value="KAG0241235.1"/>
    <property type="molecule type" value="Genomic_DNA"/>
</dbReference>
<protein>
    <submittedName>
        <fullName evidence="1">Uncharacterized protein</fullName>
    </submittedName>
</protein>
<proteinExistence type="predicted"/>